<keyword evidence="2" id="KW-0436">Ligase</keyword>
<evidence type="ECO:0000313" key="3">
    <source>
        <dbReference type="Proteomes" id="UP000623776"/>
    </source>
</evidence>
<dbReference type="PANTHER" id="PTHR43845">
    <property type="entry name" value="BLR5969 PROTEIN"/>
    <property type="match status" value="1"/>
</dbReference>
<dbReference type="RefSeq" id="WP_016914387.1">
    <property type="nucleotide sequence ID" value="NZ_BMXN01000006.1"/>
</dbReference>
<dbReference type="EMBL" id="BMXN01000006">
    <property type="protein sequence ID" value="GGW24508.1"/>
    <property type="molecule type" value="Genomic_DNA"/>
</dbReference>
<dbReference type="InterPro" id="IPR045851">
    <property type="entry name" value="AMP-bd_C_sf"/>
</dbReference>
<comment type="caution">
    <text evidence="2">The sequence shown here is derived from an EMBL/GenBank/DDBJ whole genome shotgun (WGS) entry which is preliminary data.</text>
</comment>
<dbReference type="InterPro" id="IPR042099">
    <property type="entry name" value="ANL_N_sf"/>
</dbReference>
<dbReference type="SUPFAM" id="SSF56801">
    <property type="entry name" value="Acetyl-CoA synthetase-like"/>
    <property type="match status" value="1"/>
</dbReference>
<evidence type="ECO:0000259" key="1">
    <source>
        <dbReference type="Pfam" id="PF00501"/>
    </source>
</evidence>
<protein>
    <submittedName>
        <fullName evidence="2">Phenylacetate-coenzyme A ligase</fullName>
    </submittedName>
</protein>
<accession>A0A8H9I4M5</accession>
<dbReference type="PANTHER" id="PTHR43845:SF1">
    <property type="entry name" value="BLR5969 PROTEIN"/>
    <property type="match status" value="1"/>
</dbReference>
<reference evidence="3" key="1">
    <citation type="journal article" date="2019" name="Int. J. Syst. Evol. Microbiol.">
        <title>The Global Catalogue of Microorganisms (GCM) 10K type strain sequencing project: providing services to taxonomists for standard genome sequencing and annotation.</title>
        <authorList>
            <consortium name="The Broad Institute Genomics Platform"/>
            <consortium name="The Broad Institute Genome Sequencing Center for Infectious Disease"/>
            <person name="Wu L."/>
            <person name="Ma J."/>
        </authorList>
    </citation>
    <scope>NUCLEOTIDE SEQUENCE [LARGE SCALE GENOMIC DNA]</scope>
    <source>
        <strain evidence="3">KCTC 22154</strain>
    </source>
</reference>
<organism evidence="2 3">
    <name type="scientific">Vreelandella hamiltonii</name>
    <dbReference type="NCBI Taxonomy" id="502829"/>
    <lineage>
        <taxon>Bacteria</taxon>
        <taxon>Pseudomonadati</taxon>
        <taxon>Pseudomonadota</taxon>
        <taxon>Gammaproteobacteria</taxon>
        <taxon>Oceanospirillales</taxon>
        <taxon>Halomonadaceae</taxon>
        <taxon>Vreelandella</taxon>
    </lineage>
</organism>
<feature type="domain" description="AMP-dependent synthetase/ligase" evidence="1">
    <location>
        <begin position="101"/>
        <end position="308"/>
    </location>
</feature>
<keyword evidence="3" id="KW-1185">Reference proteome</keyword>
<dbReference type="Pfam" id="PF00501">
    <property type="entry name" value="AMP-binding"/>
    <property type="match status" value="1"/>
</dbReference>
<gene>
    <name evidence="2" type="primary">paaK</name>
    <name evidence="2" type="ORF">GCM10007157_15370</name>
</gene>
<dbReference type="Gene3D" id="3.40.50.12780">
    <property type="entry name" value="N-terminal domain of ligase-like"/>
    <property type="match status" value="1"/>
</dbReference>
<evidence type="ECO:0000313" key="2">
    <source>
        <dbReference type="EMBL" id="GGW24508.1"/>
    </source>
</evidence>
<dbReference type="GO" id="GO:0016874">
    <property type="term" value="F:ligase activity"/>
    <property type="evidence" value="ECO:0007669"/>
    <property type="project" value="UniProtKB-KW"/>
</dbReference>
<proteinExistence type="predicted"/>
<dbReference type="InterPro" id="IPR000873">
    <property type="entry name" value="AMP-dep_synth/lig_dom"/>
</dbReference>
<sequence length="466" mass="51693">MYALFKPDLLKLAHTVYHQHELFENGKVSADELNSIQLERLKSTLRYVREYAPFYRTALSAMSDSDIDDLNWDAFRKLPFTTKSDLRTAGHEMAAAPLTEAWIYYETTGTTGAATPCPRNEQDSIFNNSPLILRYGEIFRAHGSQHIIGVMGPTELHSTGDTFEDVCRSLGHTVVKMWPRSPTVGLDRAVTLIRELKITALVCTPAIAISLAKHLLQRDCQPSHLGVKLIFTLGELTTPALLRNIGEVWGSTIYNCMYASQESSILAVSNIQGNLCTVPLNIVYEVIDPLTGQVLEPEDDRMTGELVITHLYPGQKPLIRYRTGDMVRAQVLNTGQWHIIPIGRVRDTLIINGSTHCAYDIEATLLENLKGCLDYHILVEAVAGADQLSVTLELESSSATLNNLQFIASSMAEKLNTRVRIAVGSTDAVTGTAAMVSWKAARLHDKRQGSDNQERETALKIATWRA</sequence>
<dbReference type="Proteomes" id="UP000623776">
    <property type="component" value="Unassembled WGS sequence"/>
</dbReference>
<dbReference type="AlphaFoldDB" id="A0A8H9I4M5"/>
<name>A0A8H9I4M5_9GAMM</name>
<dbReference type="Gene3D" id="3.30.300.30">
    <property type="match status" value="1"/>
</dbReference>